<keyword evidence="1" id="KW-0732">Signal</keyword>
<dbReference type="AlphaFoldDB" id="A0A9P7FJ45"/>
<dbReference type="OrthoDB" id="2841294at2759"/>
<dbReference type="Proteomes" id="UP000823399">
    <property type="component" value="Unassembled WGS sequence"/>
</dbReference>
<organism evidence="2 3">
    <name type="scientific">Suillus discolor</name>
    <dbReference type="NCBI Taxonomy" id="1912936"/>
    <lineage>
        <taxon>Eukaryota</taxon>
        <taxon>Fungi</taxon>
        <taxon>Dikarya</taxon>
        <taxon>Basidiomycota</taxon>
        <taxon>Agaricomycotina</taxon>
        <taxon>Agaricomycetes</taxon>
        <taxon>Agaricomycetidae</taxon>
        <taxon>Boletales</taxon>
        <taxon>Suillineae</taxon>
        <taxon>Suillaceae</taxon>
        <taxon>Suillus</taxon>
    </lineage>
</organism>
<dbReference type="GeneID" id="64703139"/>
<keyword evidence="3" id="KW-1185">Reference proteome</keyword>
<evidence type="ECO:0000313" key="2">
    <source>
        <dbReference type="EMBL" id="KAG2119933.1"/>
    </source>
</evidence>
<evidence type="ECO:0000256" key="1">
    <source>
        <dbReference type="SAM" id="SignalP"/>
    </source>
</evidence>
<protein>
    <submittedName>
        <fullName evidence="2">Uncharacterized protein</fullName>
    </submittedName>
</protein>
<evidence type="ECO:0000313" key="3">
    <source>
        <dbReference type="Proteomes" id="UP000823399"/>
    </source>
</evidence>
<name>A0A9P7FJ45_9AGAM</name>
<feature type="chain" id="PRO_5040145509" evidence="1">
    <location>
        <begin position="17"/>
        <end position="122"/>
    </location>
</feature>
<dbReference type="EMBL" id="JABBWM010000002">
    <property type="protein sequence ID" value="KAG2119933.1"/>
    <property type="molecule type" value="Genomic_DNA"/>
</dbReference>
<proteinExistence type="predicted"/>
<accession>A0A9P7FJ45</accession>
<feature type="signal peptide" evidence="1">
    <location>
        <begin position="1"/>
        <end position="16"/>
    </location>
</feature>
<gene>
    <name evidence="2" type="ORF">F5147DRAFT_767396</name>
</gene>
<dbReference type="RefSeq" id="XP_041299759.1">
    <property type="nucleotide sequence ID" value="XM_041440880.1"/>
</dbReference>
<sequence>MLFKWIAVFAISATLAETIELAFPQNGDNFCPSQEVTAQVIQPQSMASTVQVGIALGIANCENGSCPDPADGLGSYLYAGPWTSEAMGLLMGPAIFTLTHFCLIGADWYPFLEFRNATVNIK</sequence>
<comment type="caution">
    <text evidence="2">The sequence shown here is derived from an EMBL/GenBank/DDBJ whole genome shotgun (WGS) entry which is preliminary data.</text>
</comment>
<reference evidence="2" key="1">
    <citation type="journal article" date="2020" name="New Phytol.">
        <title>Comparative genomics reveals dynamic genome evolution in host specialist ectomycorrhizal fungi.</title>
        <authorList>
            <person name="Lofgren L.A."/>
            <person name="Nguyen N.H."/>
            <person name="Vilgalys R."/>
            <person name="Ruytinx J."/>
            <person name="Liao H.L."/>
            <person name="Branco S."/>
            <person name="Kuo A."/>
            <person name="LaButti K."/>
            <person name="Lipzen A."/>
            <person name="Andreopoulos W."/>
            <person name="Pangilinan J."/>
            <person name="Riley R."/>
            <person name="Hundley H."/>
            <person name="Na H."/>
            <person name="Barry K."/>
            <person name="Grigoriev I.V."/>
            <person name="Stajich J.E."/>
            <person name="Kennedy P.G."/>
        </authorList>
    </citation>
    <scope>NUCLEOTIDE SEQUENCE</scope>
    <source>
        <strain evidence="2">FC423</strain>
    </source>
</reference>